<organism evidence="1 2">
    <name type="scientific">Pyrenophora teres f. teres</name>
    <dbReference type="NCBI Taxonomy" id="97479"/>
    <lineage>
        <taxon>Eukaryota</taxon>
        <taxon>Fungi</taxon>
        <taxon>Dikarya</taxon>
        <taxon>Ascomycota</taxon>
        <taxon>Pezizomycotina</taxon>
        <taxon>Dothideomycetes</taxon>
        <taxon>Pleosporomycetidae</taxon>
        <taxon>Pleosporales</taxon>
        <taxon>Pleosporineae</taxon>
        <taxon>Pleosporaceae</taxon>
        <taxon>Pyrenophora</taxon>
    </lineage>
</organism>
<gene>
    <name evidence="1" type="ORF">PTTW11_00815</name>
</gene>
<proteinExistence type="predicted"/>
<dbReference type="AlphaFoldDB" id="A0A6S6VUE5"/>
<reference evidence="1" key="1">
    <citation type="submission" date="2021-02" db="EMBL/GenBank/DDBJ databases">
        <authorList>
            <person name="Syme A R."/>
            <person name="Syme A R."/>
            <person name="Moolhuijzen P."/>
        </authorList>
    </citation>
    <scope>NUCLEOTIDE SEQUENCE</scope>
    <source>
        <strain evidence="1">W1-1</strain>
    </source>
</reference>
<accession>A0A6S6VUE5</accession>
<sequence>MPPAVDRLFASPAALRLLRSLVNGSELPAACSTATICCDSCTARRNYSNNPRDWSKSTSKPQWKRLKDTAREIAIRNRVREALLNDDANDANDAVKPTVDIFQNDIIRVAQREDDPAQLAATLAYEERLYRGQGVRNVWRTIRHRGYNLPTEETPDAEVLWGTFVKYHLIVPKVIEYAEKLFRETGKIYPRLYELVMAYWLPQRPRQALKHHYALVRNLKLKKLPLRNLARLGRSTWKPATYEVFLEIYGQSDERDVYDEVVPALVEKGGINMARQWHAICTLLSDKPSESVASHPVIRLFADVKIAPHEVRSEEKITTKMHKRDTIKYNQDLLRRLAGPDTAPVRFEDSFVARMFATRTFPPASVIQGLTMVGVNEIGPQAVLTMAAQTQPIEELPRRFEELRAAGIALQGCVFSLALEKFAMEQKWHLARSMIESDQHPDVFGDAEVQRKLLEYYLEQGDQLQAQRTLAILTLFHNDSSQESWNLLLQVNIERTGPQHVMEVIDGMRIRSVMLLPESLTAIKGLLARRQRGNRPVVRKFDDLRFVARVFMTILESGIAPIAPPQWREIIRRFGMLGRFRELRRLLLWLLCWYAPRGTLQFSALPQSPFLRPATAKLRTAYPERNHYFHFPAMVNQRENKLHPIRQLFPPPLIQALIVWGFRMGMLPNAQLEQHMLGSPLAKKHYRRRLLQRGILNRLEWTIGLRTVVQLRDLGVFVHHHTVLKALQAQMIILFGHSRSLKKENRIIEQINTLPYGRYVREINRIWGRPLLREPQLFRTHMVHGQTWHPRLRRKTDRKQWISLGEMLGPEWQARDDKREASAWALAANEQDARVLGDLEKRFETEAEAIKSNRDPKT</sequence>
<protein>
    <submittedName>
        <fullName evidence="1">Uncharacterized protein</fullName>
    </submittedName>
</protein>
<evidence type="ECO:0000313" key="1">
    <source>
        <dbReference type="EMBL" id="CAE6998958.1"/>
    </source>
</evidence>
<dbReference type="Proteomes" id="UP000472372">
    <property type="component" value="Chromosome 1"/>
</dbReference>
<name>A0A6S6VUE5_9PLEO</name>
<dbReference type="EMBL" id="HG992977">
    <property type="protein sequence ID" value="CAE6998958.1"/>
    <property type="molecule type" value="Genomic_DNA"/>
</dbReference>
<evidence type="ECO:0000313" key="2">
    <source>
        <dbReference type="Proteomes" id="UP000472372"/>
    </source>
</evidence>